<reference evidence="2 3" key="1">
    <citation type="submission" date="2016-08" db="EMBL/GenBank/DDBJ databases">
        <title>Draft genome of Fabibacter sp. strain SK-8.</title>
        <authorList>
            <person name="Wong S.-K."/>
            <person name="Hamasaki K."/>
            <person name="Yoshizawa S."/>
        </authorList>
    </citation>
    <scope>NUCLEOTIDE SEQUENCE [LARGE SCALE GENOMIC DNA]</scope>
    <source>
        <strain evidence="2 3">SK-8</strain>
    </source>
</reference>
<comment type="caution">
    <text evidence="2">The sequence shown here is derived from an EMBL/GenBank/DDBJ whole genome shotgun (WGS) entry which is preliminary data.</text>
</comment>
<evidence type="ECO:0008006" key="4">
    <source>
        <dbReference type="Google" id="ProtNLM"/>
    </source>
</evidence>
<dbReference type="STRING" id="1563681.BFP71_08975"/>
<keyword evidence="3" id="KW-1185">Reference proteome</keyword>
<name>A0A1E5SKN9_9BACT</name>
<protein>
    <recommendedName>
        <fullName evidence="4">3-oxoacyl-ACP synthase</fullName>
    </recommendedName>
</protein>
<gene>
    <name evidence="2" type="ORF">BFP71_08975</name>
</gene>
<evidence type="ECO:0000313" key="2">
    <source>
        <dbReference type="EMBL" id="OEJ99692.1"/>
    </source>
</evidence>
<dbReference type="OrthoDB" id="667380at2"/>
<dbReference type="Proteomes" id="UP000095552">
    <property type="component" value="Unassembled WGS sequence"/>
</dbReference>
<feature type="coiled-coil region" evidence="1">
    <location>
        <begin position="13"/>
        <end position="40"/>
    </location>
</feature>
<organism evidence="2 3">
    <name type="scientific">Roseivirga misakiensis</name>
    <dbReference type="NCBI Taxonomy" id="1563681"/>
    <lineage>
        <taxon>Bacteria</taxon>
        <taxon>Pseudomonadati</taxon>
        <taxon>Bacteroidota</taxon>
        <taxon>Cytophagia</taxon>
        <taxon>Cytophagales</taxon>
        <taxon>Roseivirgaceae</taxon>
        <taxon>Roseivirga</taxon>
    </lineage>
</organism>
<dbReference type="AlphaFoldDB" id="A0A1E5SKN9"/>
<evidence type="ECO:0000313" key="3">
    <source>
        <dbReference type="Proteomes" id="UP000095552"/>
    </source>
</evidence>
<dbReference type="EMBL" id="MDGQ01000005">
    <property type="protein sequence ID" value="OEJ99692.1"/>
    <property type="molecule type" value="Genomic_DNA"/>
</dbReference>
<proteinExistence type="predicted"/>
<sequence length="150" mass="16537">MSDIKKKLYDLCLSQVEEKIDNLRAEMNALKESAESDTKSSMGDKYETGREMINLEKGKIDQQLAEAIKGRQLLRSLTLDKVSTKGELGSLITTGSATYFIAISAGQISLEDKNYFVISPMSPIGQQLLDKQSGDSIIFAGRQVEIVDLV</sequence>
<dbReference type="RefSeq" id="WP_069835154.1">
    <property type="nucleotide sequence ID" value="NZ_MDGQ01000005.1"/>
</dbReference>
<evidence type="ECO:0000256" key="1">
    <source>
        <dbReference type="SAM" id="Coils"/>
    </source>
</evidence>
<accession>A0A1E5SKN9</accession>
<keyword evidence="1" id="KW-0175">Coiled coil</keyword>